<dbReference type="Pfam" id="PF00350">
    <property type="entry name" value="Dynamin_N"/>
    <property type="match status" value="2"/>
</dbReference>
<protein>
    <submittedName>
        <fullName evidence="8">Bacterial dynamin-like protein</fullName>
    </submittedName>
</protein>
<evidence type="ECO:0000259" key="7">
    <source>
        <dbReference type="Pfam" id="PF00350"/>
    </source>
</evidence>
<comment type="subcellular location">
    <subcellularLocation>
        <location evidence="1">Membrane</location>
    </subcellularLocation>
</comment>
<reference evidence="8" key="1">
    <citation type="submission" date="2014-07" db="EMBL/GenBank/DDBJ databases">
        <authorList>
            <person name="Urmite Genomes Urmite Genomes"/>
        </authorList>
    </citation>
    <scope>NUCLEOTIDE SEQUENCE</scope>
    <source>
        <strain evidence="8">13S34_air</strain>
    </source>
</reference>
<evidence type="ECO:0000256" key="1">
    <source>
        <dbReference type="ARBA" id="ARBA00004370"/>
    </source>
</evidence>
<accession>A0A078LYQ0</accession>
<evidence type="ECO:0000256" key="3">
    <source>
        <dbReference type="ARBA" id="ARBA00022801"/>
    </source>
</evidence>
<sequence>MVKDFDEQIAKLLKQAALQYRIYEQNDDTERMNKTSLFARKLQQKEFVIAFAGHFSAGKSSMINALSGEDLLASSPIPTSANIVKVHKSAEDFAIVYMHNDKPVKFGAGYDYKTVKELGKDGDLVSQIEIGHAASTLPEGVTVMDTPGVDSTDDAHRMSTDSALHIADMVFYTMDYNHVQSELNFQFTKQLMKYNPNVYLIVNMIDKHRESELSFEAFKETVYNSFGAWGVEPKGVFFTSLRELDHPHNDYEEVKTIVMDSMNDWQDQLLQTAAGTLTLLQHEHNAYLQEEKKETFVMHEDVLSEEDWAEHEDTLAQYAKLEQQLTLFSTKAFSETLDERRKDLLDNASFMPSDLRDKLRLYLESTQEDFKVGGLFTAKKKTAEARETRKQELYEIYQHNVSSQVTGLMKQVLKQVLRDTGALTEDQTRAIDAMAFDIPFSTIEDQVQKGAMVTGEAVLNFSNRVAEATKRYFIRETDKWREEQLPRLEQVAQESATPVKLRMQNMQARVDAIREILAIDEQLAYSEKEYNYTSNDMRKKMAEQQQRWEESYARDLSEIRPFEPSMLQTKEAEVVEEQAVNQHVVDMLPADKVIFQATQTASAIESIDGFEETANYLRNKVERLKNKDFTIALFGAFSAGKSSFSNALMGANVLPVSPNPTTAAINKIRPVTPEHPHETADVALKNREQMLEDIAASYAAIGLTVTSLDEAFERADEGIKVPLQDERLNLHKSFIRAYQVGYPLYKNELGNVLRVARADFEAFVADESRSCFVDHIDFYYDSPITRMGVTLVDTPGADSINARHTGVAFEYIRNADAILFITYFNHAFAKADREFLIQLGRVKDAFELDKMFFIVNAIDLASTTDEQEDVKDYVRTELQRFGIRHPRLHGVSSLLALKEKVESADLASGMPAFEEAFQTFLHEELSALAVKALAEEVEKTTQRLGDMIKQTEDNLSRKDARLEELATLASHIDTTYATAPTAILESDTKQELEELLYYVLQRVYYRYPDFFKEGYNPSTFANLGTQQALEKALKEVLQSLRFDFAQELRVTNFRLAQYVEKQLQGTAKEYAQSLKQLNPTFSFLGFEADDAEMLEFEGPFASHEPFVGVKSHFRNAKAFFEKNEKVKLEAALEEQTKPVAEEYMKAQQERLLTWGYAYIAEQAEKLRTQIVTQAHQQINAERSLLNEGTRLDAWKATYAELEKTINA</sequence>
<evidence type="ECO:0000256" key="5">
    <source>
        <dbReference type="ARBA" id="ARBA00023136"/>
    </source>
</evidence>
<dbReference type="AlphaFoldDB" id="A0A078LYQ0"/>
<dbReference type="Gene3D" id="3.40.50.300">
    <property type="entry name" value="P-loop containing nucleotide triphosphate hydrolases"/>
    <property type="match status" value="2"/>
</dbReference>
<gene>
    <name evidence="8" type="ORF">BN1050_00527</name>
</gene>
<dbReference type="GO" id="GO:0005525">
    <property type="term" value="F:GTP binding"/>
    <property type="evidence" value="ECO:0007669"/>
    <property type="project" value="UniProtKB-KW"/>
</dbReference>
<keyword evidence="2" id="KW-0547">Nucleotide-binding</keyword>
<feature type="domain" description="Dynamin N-terminal" evidence="7">
    <location>
        <begin position="49"/>
        <end position="203"/>
    </location>
</feature>
<feature type="coiled-coil region" evidence="6">
    <location>
        <begin position="930"/>
        <end position="968"/>
    </location>
</feature>
<evidence type="ECO:0000256" key="6">
    <source>
        <dbReference type="SAM" id="Coils"/>
    </source>
</evidence>
<keyword evidence="3" id="KW-0378">Hydrolase</keyword>
<keyword evidence="5" id="KW-0472">Membrane</keyword>
<evidence type="ECO:0000256" key="2">
    <source>
        <dbReference type="ARBA" id="ARBA00022741"/>
    </source>
</evidence>
<proteinExistence type="predicted"/>
<dbReference type="InterPro" id="IPR027417">
    <property type="entry name" value="P-loop_NTPase"/>
</dbReference>
<dbReference type="InterPro" id="IPR045063">
    <property type="entry name" value="Dynamin_N"/>
</dbReference>
<dbReference type="HOGENOM" id="CLU_007634_0_0_9"/>
<dbReference type="GO" id="GO:0016020">
    <property type="term" value="C:membrane"/>
    <property type="evidence" value="ECO:0007669"/>
    <property type="project" value="UniProtKB-SubCell"/>
</dbReference>
<keyword evidence="4" id="KW-0342">GTP-binding</keyword>
<dbReference type="GO" id="GO:0003924">
    <property type="term" value="F:GTPase activity"/>
    <property type="evidence" value="ECO:0007669"/>
    <property type="project" value="InterPro"/>
</dbReference>
<evidence type="ECO:0000313" key="8">
    <source>
        <dbReference type="EMBL" id="CEA00228.1"/>
    </source>
</evidence>
<dbReference type="CDD" id="cd09912">
    <property type="entry name" value="DLP_2"/>
    <property type="match status" value="2"/>
</dbReference>
<dbReference type="EMBL" id="LN483073">
    <property type="protein sequence ID" value="CEA00228.1"/>
    <property type="molecule type" value="Genomic_DNA"/>
</dbReference>
<dbReference type="SUPFAM" id="SSF52540">
    <property type="entry name" value="P-loop containing nucleoside triphosphate hydrolases"/>
    <property type="match status" value="2"/>
</dbReference>
<dbReference type="PANTHER" id="PTHR10465">
    <property type="entry name" value="TRANSMEMBRANE GTPASE FZO1"/>
    <property type="match status" value="1"/>
</dbReference>
<evidence type="ECO:0000256" key="4">
    <source>
        <dbReference type="ARBA" id="ARBA00023134"/>
    </source>
</evidence>
<dbReference type="PANTHER" id="PTHR10465:SF0">
    <property type="entry name" value="SARCALUMENIN"/>
    <property type="match status" value="1"/>
</dbReference>
<dbReference type="PATRIC" id="fig|1461583.4.peg.497"/>
<organism evidence="8">
    <name type="scientific">Metalysinibacillus saudimassiliensis</name>
    <dbReference type="NCBI Taxonomy" id="1461583"/>
    <lineage>
        <taxon>Bacteria</taxon>
        <taxon>Bacillati</taxon>
        <taxon>Bacillota</taxon>
        <taxon>Bacilli</taxon>
        <taxon>Bacillales</taxon>
        <taxon>Caryophanaceae</taxon>
        <taxon>Metalysinibacillus</taxon>
    </lineage>
</organism>
<dbReference type="InterPro" id="IPR027094">
    <property type="entry name" value="Mitofusin_fam"/>
</dbReference>
<keyword evidence="6" id="KW-0175">Coiled coil</keyword>
<feature type="domain" description="Dynamin N-terminal" evidence="7">
    <location>
        <begin position="631"/>
        <end position="856"/>
    </location>
</feature>
<name>A0A078LYQ0_9BACL</name>